<comment type="caution">
    <text evidence="2">The sequence shown here is derived from an EMBL/GenBank/DDBJ whole genome shotgun (WGS) entry which is preliminary data.</text>
</comment>
<reference evidence="2 3" key="1">
    <citation type="submission" date="2018-06" db="EMBL/GenBank/DDBJ databases">
        <authorList>
            <consortium name="Pathogen Informatics"/>
            <person name="Doyle S."/>
        </authorList>
    </citation>
    <scope>NUCLEOTIDE SEQUENCE [LARGE SCALE GENOMIC DNA]</scope>
    <source>
        <strain evidence="2 3">NCTC11685</strain>
    </source>
</reference>
<dbReference type="Proteomes" id="UP000254863">
    <property type="component" value="Unassembled WGS sequence"/>
</dbReference>
<dbReference type="Gene3D" id="3.50.50.60">
    <property type="entry name" value="FAD/NAD(P)-binding domain"/>
    <property type="match status" value="1"/>
</dbReference>
<feature type="compositionally biased region" description="Basic residues" evidence="1">
    <location>
        <begin position="94"/>
        <end position="113"/>
    </location>
</feature>
<dbReference type="EMBL" id="UGMS01000003">
    <property type="protein sequence ID" value="STW78971.1"/>
    <property type="molecule type" value="Genomic_DNA"/>
</dbReference>
<evidence type="ECO:0000313" key="3">
    <source>
        <dbReference type="Proteomes" id="UP000254863"/>
    </source>
</evidence>
<name>A0A7H4PKP8_9ENTR</name>
<dbReference type="AlphaFoldDB" id="A0A7H4PKP8"/>
<feature type="region of interest" description="Disordered" evidence="1">
    <location>
        <begin position="81"/>
        <end position="137"/>
    </location>
</feature>
<accession>A0A7H4PKP8</accession>
<sequence>MKNIIPQFRIPGELIQHDIDFVVAHGVKIEYGCDPHLSVEKLQAKGFRYVLVGTGTDKNSGVKLGGDNQNVHKSLQFLREFNRGAGAEPGQTRGRGRRRQHRHGLRPRGAARARRAERDHRLSPLAARDARLARRVR</sequence>
<evidence type="ECO:0000256" key="1">
    <source>
        <dbReference type="SAM" id="MobiDB-lite"/>
    </source>
</evidence>
<gene>
    <name evidence="2" type="ORF">NCTC11685_06290</name>
</gene>
<feature type="compositionally biased region" description="Basic and acidic residues" evidence="1">
    <location>
        <begin position="114"/>
        <end position="137"/>
    </location>
</feature>
<evidence type="ECO:0000313" key="2">
    <source>
        <dbReference type="EMBL" id="STW78971.1"/>
    </source>
</evidence>
<organism evidence="2 3">
    <name type="scientific">Klebsiella michiganensis</name>
    <dbReference type="NCBI Taxonomy" id="1134687"/>
    <lineage>
        <taxon>Bacteria</taxon>
        <taxon>Pseudomonadati</taxon>
        <taxon>Pseudomonadota</taxon>
        <taxon>Gammaproteobacteria</taxon>
        <taxon>Enterobacterales</taxon>
        <taxon>Enterobacteriaceae</taxon>
        <taxon>Klebsiella/Raoultella group</taxon>
        <taxon>Klebsiella</taxon>
    </lineage>
</organism>
<dbReference type="InterPro" id="IPR036188">
    <property type="entry name" value="FAD/NAD-bd_sf"/>
</dbReference>
<protein>
    <submittedName>
        <fullName evidence="2">Oxidoreductase</fullName>
    </submittedName>
</protein>
<proteinExistence type="predicted"/>